<reference evidence="2 3" key="1">
    <citation type="journal article" date="2016" name="Nat. Commun.">
        <title>Thousands of microbial genomes shed light on interconnected biogeochemical processes in an aquifer system.</title>
        <authorList>
            <person name="Anantharaman K."/>
            <person name="Brown C.T."/>
            <person name="Hug L.A."/>
            <person name="Sharon I."/>
            <person name="Castelle C.J."/>
            <person name="Probst A.J."/>
            <person name="Thomas B.C."/>
            <person name="Singh A."/>
            <person name="Wilkins M.J."/>
            <person name="Karaoz U."/>
            <person name="Brodie E.L."/>
            <person name="Williams K.H."/>
            <person name="Hubbard S.S."/>
            <person name="Banfield J.F."/>
        </authorList>
    </citation>
    <scope>NUCLEOTIDE SEQUENCE [LARGE SCALE GENOMIC DNA]</scope>
</reference>
<evidence type="ECO:0000313" key="2">
    <source>
        <dbReference type="EMBL" id="OGY92110.1"/>
    </source>
</evidence>
<accession>A0A1G2BV09</accession>
<dbReference type="PANTHER" id="PTHR36849">
    <property type="entry name" value="CYTOPLASMIC PROTEIN-RELATED"/>
    <property type="match status" value="1"/>
</dbReference>
<dbReference type="EMBL" id="MHKN01000024">
    <property type="protein sequence ID" value="OGY92110.1"/>
    <property type="molecule type" value="Genomic_DNA"/>
</dbReference>
<dbReference type="Pfam" id="PF22751">
    <property type="entry name" value="DUF488-N3a"/>
    <property type="match status" value="1"/>
</dbReference>
<feature type="domain" description="DUF488" evidence="1">
    <location>
        <begin position="3"/>
        <end position="112"/>
    </location>
</feature>
<organism evidence="2 3">
    <name type="scientific">Candidatus Komeilibacteria bacterium RIFCSPLOWO2_01_FULL_53_11</name>
    <dbReference type="NCBI Taxonomy" id="1798552"/>
    <lineage>
        <taxon>Bacteria</taxon>
        <taxon>Candidatus Komeiliibacteriota</taxon>
    </lineage>
</organism>
<gene>
    <name evidence="2" type="ORF">A3B31_01530</name>
</gene>
<dbReference type="AlphaFoldDB" id="A0A1G2BV09"/>
<evidence type="ECO:0000313" key="3">
    <source>
        <dbReference type="Proteomes" id="UP000177349"/>
    </source>
</evidence>
<dbReference type="InterPro" id="IPR054495">
    <property type="entry name" value="DUF488-N3a"/>
</dbReference>
<dbReference type="Proteomes" id="UP000177349">
    <property type="component" value="Unassembled WGS sequence"/>
</dbReference>
<evidence type="ECO:0000259" key="1">
    <source>
        <dbReference type="Pfam" id="PF22751"/>
    </source>
</evidence>
<protein>
    <recommendedName>
        <fullName evidence="1">DUF488 domain-containing protein</fullName>
    </recommendedName>
</protein>
<sequence>MFKTKSVAEPLESHDGKRVLISAYWPLGPENYRFDIWLRELGSELEHVKNWPSHRFDQKKFITQYKRQLKKKALQPILEKLAEEGRYNTVTLLCHCKKDADCHRLILKKYLERL</sequence>
<dbReference type="InterPro" id="IPR052552">
    <property type="entry name" value="YeaO-like"/>
</dbReference>
<proteinExistence type="predicted"/>
<dbReference type="PANTHER" id="PTHR36849:SF1">
    <property type="entry name" value="CYTOPLASMIC PROTEIN"/>
    <property type="match status" value="1"/>
</dbReference>
<name>A0A1G2BV09_9BACT</name>
<comment type="caution">
    <text evidence="2">The sequence shown here is derived from an EMBL/GenBank/DDBJ whole genome shotgun (WGS) entry which is preliminary data.</text>
</comment>